<gene>
    <name evidence="3" type="ORF">SKTS_15010</name>
</gene>
<dbReference type="SUPFAM" id="SSF55298">
    <property type="entry name" value="YjgF-like"/>
    <property type="match status" value="1"/>
</dbReference>
<accession>A0A6F8VCX8</accession>
<organism evidence="3 4">
    <name type="scientific">Sulfurimicrobium lacus</name>
    <dbReference type="NCBI Taxonomy" id="2715678"/>
    <lineage>
        <taxon>Bacteria</taxon>
        <taxon>Pseudomonadati</taxon>
        <taxon>Pseudomonadota</taxon>
        <taxon>Betaproteobacteria</taxon>
        <taxon>Nitrosomonadales</taxon>
        <taxon>Sulfuricellaceae</taxon>
        <taxon>Sulfurimicrobium</taxon>
    </lineage>
</organism>
<dbReference type="InterPro" id="IPR035959">
    <property type="entry name" value="RutC-like_sf"/>
</dbReference>
<evidence type="ECO:0000256" key="1">
    <source>
        <dbReference type="SAM" id="MobiDB-lite"/>
    </source>
</evidence>
<evidence type="ECO:0000313" key="3">
    <source>
        <dbReference type="EMBL" id="BCB26615.1"/>
    </source>
</evidence>
<dbReference type="Pfam" id="PF21168">
    <property type="entry name" value="FkbO_Hyg5-like_N"/>
    <property type="match status" value="1"/>
</dbReference>
<feature type="region of interest" description="Disordered" evidence="1">
    <location>
        <begin position="1"/>
        <end position="21"/>
    </location>
</feature>
<dbReference type="KEGG" id="slac:SKTS_15010"/>
<protein>
    <recommendedName>
        <fullName evidence="2">Chorismatase FkbO/Hyg5-like N-terminal domain-containing protein</fullName>
    </recommendedName>
</protein>
<sequence length="349" mass="38288">MITVAHRQPANMPKNEARDEALGSPAVSARYLPLPAARDFLTRHAGQVLGVVCHGLNAPFVAPDIPLAEVAMPQLGEQPLLEIWTAGELVTTGRSGNISWARTADCLFGSYRQLAHESGLEAETSIAYQEVFALLEAQGIPKLLRIWNYFAAINADEDDGLERYKHFCIGRHDAFAQYGRLNVQDIPAASAVGSRGGEFVLYFLAATRGGRAVENERQVSAYDYPPQYSPRSPLFARATEVDWLREPQLFISGTASIVGHASICLDDAAQQTAETLKNIGLLLGRAFPHGEDFSLLRALKVYIRHEKDFPVIRSVMENAVGREVPCLYLLADICRSELLLEIEAIAGEA</sequence>
<feature type="domain" description="Chorismatase FkbO/Hyg5-like N-terminal" evidence="2">
    <location>
        <begin position="82"/>
        <end position="205"/>
    </location>
</feature>
<name>A0A6F8VCX8_9PROT</name>
<dbReference type="InterPro" id="IPR049368">
    <property type="entry name" value="FkbO_Hyg5-like_N"/>
</dbReference>
<dbReference type="RefSeq" id="WP_173062662.1">
    <property type="nucleotide sequence ID" value="NZ_AP022853.1"/>
</dbReference>
<evidence type="ECO:0000313" key="4">
    <source>
        <dbReference type="Proteomes" id="UP000502260"/>
    </source>
</evidence>
<evidence type="ECO:0000259" key="2">
    <source>
        <dbReference type="Pfam" id="PF21168"/>
    </source>
</evidence>
<dbReference type="EMBL" id="AP022853">
    <property type="protein sequence ID" value="BCB26615.1"/>
    <property type="molecule type" value="Genomic_DNA"/>
</dbReference>
<reference evidence="4" key="1">
    <citation type="submission" date="2020-03" db="EMBL/GenBank/DDBJ databases">
        <title>Complete genome sequence of sulfur-oxidizing bacterium skT11.</title>
        <authorList>
            <person name="Kanda M."/>
            <person name="Kojima H."/>
            <person name="Fukui M."/>
        </authorList>
    </citation>
    <scope>NUCLEOTIDE SEQUENCE [LARGE SCALE GENOMIC DNA]</scope>
    <source>
        <strain evidence="4">skT11</strain>
    </source>
</reference>
<dbReference type="AlphaFoldDB" id="A0A6F8VCX8"/>
<proteinExistence type="predicted"/>
<dbReference type="Proteomes" id="UP000502260">
    <property type="component" value="Chromosome"/>
</dbReference>
<dbReference type="Gene3D" id="3.30.1330.40">
    <property type="entry name" value="RutC-like"/>
    <property type="match status" value="1"/>
</dbReference>
<keyword evidence="4" id="KW-1185">Reference proteome</keyword>